<reference evidence="2" key="1">
    <citation type="journal article" date="2020" name="Stud. Mycol.">
        <title>101 Dothideomycetes genomes: a test case for predicting lifestyles and emergence of pathogens.</title>
        <authorList>
            <person name="Haridas S."/>
            <person name="Albert R."/>
            <person name="Binder M."/>
            <person name="Bloem J."/>
            <person name="Labutti K."/>
            <person name="Salamov A."/>
            <person name="Andreopoulos B."/>
            <person name="Baker S."/>
            <person name="Barry K."/>
            <person name="Bills G."/>
            <person name="Bluhm B."/>
            <person name="Cannon C."/>
            <person name="Castanera R."/>
            <person name="Culley D."/>
            <person name="Daum C."/>
            <person name="Ezra D."/>
            <person name="Gonzalez J."/>
            <person name="Henrissat B."/>
            <person name="Kuo A."/>
            <person name="Liang C."/>
            <person name="Lipzen A."/>
            <person name="Lutzoni F."/>
            <person name="Magnuson J."/>
            <person name="Mondo S."/>
            <person name="Nolan M."/>
            <person name="Ohm R."/>
            <person name="Pangilinan J."/>
            <person name="Park H.-J."/>
            <person name="Ramirez L."/>
            <person name="Alfaro M."/>
            <person name="Sun H."/>
            <person name="Tritt A."/>
            <person name="Yoshinaga Y."/>
            <person name="Zwiers L.-H."/>
            <person name="Turgeon B."/>
            <person name="Goodwin S."/>
            <person name="Spatafora J."/>
            <person name="Crous P."/>
            <person name="Grigoriev I."/>
        </authorList>
    </citation>
    <scope>NUCLEOTIDE SEQUENCE</scope>
    <source>
        <strain evidence="2">CBS 379.55</strain>
    </source>
</reference>
<protein>
    <recommendedName>
        <fullName evidence="4">Secreted protein</fullName>
    </recommendedName>
</protein>
<evidence type="ECO:0000256" key="1">
    <source>
        <dbReference type="SAM" id="SignalP"/>
    </source>
</evidence>
<keyword evidence="1" id="KW-0732">Signal</keyword>
<evidence type="ECO:0000313" key="3">
    <source>
        <dbReference type="Proteomes" id="UP000800097"/>
    </source>
</evidence>
<proteinExistence type="predicted"/>
<dbReference type="AlphaFoldDB" id="A0A6A6J855"/>
<accession>A0A6A6J855</accession>
<evidence type="ECO:0000313" key="2">
    <source>
        <dbReference type="EMBL" id="KAF2272592.1"/>
    </source>
</evidence>
<feature type="chain" id="PRO_5025369917" description="Secreted protein" evidence="1">
    <location>
        <begin position="20"/>
        <end position="195"/>
    </location>
</feature>
<keyword evidence="3" id="KW-1185">Reference proteome</keyword>
<sequence>MLPLGALSISVFCLAPLVCRPPSTVERPGPSPTLAPQTQGTPLLLPLAAHAPRRVPLQLLSPACCKCCNLCIVRSLTGPSPLGHPRDACRRLLNCMHRCAALLDISSRPFPPRTSSIEPFHRSPCVILSVRDCCLNLRRLPESVLQNICFCFDPLGSTPFDAPRHLLSFARLLPSVLPLTWLVVSLSCLSFSAPA</sequence>
<dbReference type="GeneID" id="54546901"/>
<gene>
    <name evidence="2" type="ORF">EI97DRAFT_206495</name>
</gene>
<evidence type="ECO:0008006" key="4">
    <source>
        <dbReference type="Google" id="ProtNLM"/>
    </source>
</evidence>
<dbReference type="Proteomes" id="UP000800097">
    <property type="component" value="Unassembled WGS sequence"/>
</dbReference>
<organism evidence="2 3">
    <name type="scientific">Westerdykella ornata</name>
    <dbReference type="NCBI Taxonomy" id="318751"/>
    <lineage>
        <taxon>Eukaryota</taxon>
        <taxon>Fungi</taxon>
        <taxon>Dikarya</taxon>
        <taxon>Ascomycota</taxon>
        <taxon>Pezizomycotina</taxon>
        <taxon>Dothideomycetes</taxon>
        <taxon>Pleosporomycetidae</taxon>
        <taxon>Pleosporales</taxon>
        <taxon>Sporormiaceae</taxon>
        <taxon>Westerdykella</taxon>
    </lineage>
</organism>
<name>A0A6A6J855_WESOR</name>
<feature type="signal peptide" evidence="1">
    <location>
        <begin position="1"/>
        <end position="19"/>
    </location>
</feature>
<dbReference type="EMBL" id="ML986519">
    <property type="protein sequence ID" value="KAF2272592.1"/>
    <property type="molecule type" value="Genomic_DNA"/>
</dbReference>
<dbReference type="RefSeq" id="XP_033650131.1">
    <property type="nucleotide sequence ID" value="XM_033793726.1"/>
</dbReference>